<dbReference type="PROSITE" id="PS51007">
    <property type="entry name" value="CYTC"/>
    <property type="match status" value="2"/>
</dbReference>
<dbReference type="SUPFAM" id="SSF46626">
    <property type="entry name" value="Cytochrome c"/>
    <property type="match status" value="2"/>
</dbReference>
<feature type="binding site" description="axial binding residue" evidence="9">
    <location>
        <position position="135"/>
    </location>
    <ligand>
        <name>heme c</name>
        <dbReference type="ChEBI" id="CHEBI:61717"/>
        <label>2</label>
    </ligand>
    <ligandPart>
        <name>Fe</name>
        <dbReference type="ChEBI" id="CHEBI:18248"/>
    </ligandPart>
</feature>
<feature type="domain" description="Cytochrome c" evidence="11">
    <location>
        <begin position="110"/>
        <end position="202"/>
    </location>
</feature>
<feature type="binding site" description="axial binding residue" evidence="9">
    <location>
        <position position="39"/>
    </location>
    <ligand>
        <name>heme c</name>
        <dbReference type="ChEBI" id="CHEBI:61717"/>
        <label>1</label>
    </ligand>
    <ligandPart>
        <name>Fe</name>
        <dbReference type="ChEBI" id="CHEBI:18248"/>
    </ligandPart>
</feature>
<protein>
    <submittedName>
        <fullName evidence="12">Cytochrome c4</fullName>
    </submittedName>
</protein>
<sequence length="202" mass="21446">MLLLQILGTMILFSSSIGASASGDAESGESLTLICSGCHGVDGNSPMGTFPNIAGQNHEYLLKQLRDIKSGARVAAMMTGILDNLDDQQLKDIAAFYSQQEGKIGQTDPELVSLGESIYRAGIKRKQVAACAACHSPNGSGNGPAGFPSLSGQWPEYTASQLKAFRSGQRSNDGDSRMMRITSMDLSDREIEAIASYLSGLY</sequence>
<evidence type="ECO:0000256" key="10">
    <source>
        <dbReference type="SAM" id="SignalP"/>
    </source>
</evidence>
<feature type="binding site" description="covalent" evidence="8">
    <location>
        <position position="131"/>
    </location>
    <ligand>
        <name>heme c</name>
        <dbReference type="ChEBI" id="CHEBI:61717"/>
        <label>2</label>
    </ligand>
</feature>
<evidence type="ECO:0000256" key="9">
    <source>
        <dbReference type="PIRSR" id="PIRSR000005-2"/>
    </source>
</evidence>
<evidence type="ECO:0000259" key="11">
    <source>
        <dbReference type="PROSITE" id="PS51007"/>
    </source>
</evidence>
<evidence type="ECO:0000313" key="12">
    <source>
        <dbReference type="EMBL" id="RZO77757.1"/>
    </source>
</evidence>
<dbReference type="PIRSF" id="PIRSF000005">
    <property type="entry name" value="Cytochrome_c4"/>
    <property type="match status" value="1"/>
</dbReference>
<dbReference type="Proteomes" id="UP000316199">
    <property type="component" value="Unassembled WGS sequence"/>
</dbReference>
<comment type="PTM">
    <text evidence="8">Binds 2 heme c groups covalently per subunit.</text>
</comment>
<evidence type="ECO:0000256" key="3">
    <source>
        <dbReference type="ARBA" id="ARBA00022617"/>
    </source>
</evidence>
<evidence type="ECO:0000256" key="6">
    <source>
        <dbReference type="ARBA" id="ARBA00022982"/>
    </source>
</evidence>
<evidence type="ECO:0000256" key="1">
    <source>
        <dbReference type="ARBA" id="ARBA00004418"/>
    </source>
</evidence>
<evidence type="ECO:0000256" key="4">
    <source>
        <dbReference type="ARBA" id="ARBA00022723"/>
    </source>
</evidence>
<evidence type="ECO:0000256" key="8">
    <source>
        <dbReference type="PIRSR" id="PIRSR000005-1"/>
    </source>
</evidence>
<proteinExistence type="predicted"/>
<dbReference type="AlphaFoldDB" id="A0A520S5K0"/>
<dbReference type="InterPro" id="IPR024167">
    <property type="entry name" value="Cytochrome_c4-like"/>
</dbReference>
<keyword evidence="4 9" id="KW-0479">Metal-binding</keyword>
<dbReference type="InterPro" id="IPR009056">
    <property type="entry name" value="Cyt_c-like_dom"/>
</dbReference>
<organism evidence="12 13">
    <name type="scientific">OM182 bacterium</name>
    <dbReference type="NCBI Taxonomy" id="2510334"/>
    <lineage>
        <taxon>Bacteria</taxon>
        <taxon>Pseudomonadati</taxon>
        <taxon>Pseudomonadota</taxon>
        <taxon>Gammaproteobacteria</taxon>
        <taxon>OMG group</taxon>
        <taxon>OM182 clade</taxon>
    </lineage>
</organism>
<dbReference type="InterPro" id="IPR036909">
    <property type="entry name" value="Cyt_c-like_dom_sf"/>
</dbReference>
<gene>
    <name evidence="12" type="ORF">EVA68_00590</name>
</gene>
<comment type="caution">
    <text evidence="12">The sequence shown here is derived from an EMBL/GenBank/DDBJ whole genome shotgun (WGS) entry which is preliminary data.</text>
</comment>
<keyword evidence="2" id="KW-0813">Transport</keyword>
<evidence type="ECO:0000313" key="13">
    <source>
        <dbReference type="Proteomes" id="UP000316199"/>
    </source>
</evidence>
<dbReference type="EMBL" id="SHAG01000001">
    <property type="protein sequence ID" value="RZO77757.1"/>
    <property type="molecule type" value="Genomic_DNA"/>
</dbReference>
<reference evidence="12 13" key="1">
    <citation type="submission" date="2019-02" db="EMBL/GenBank/DDBJ databases">
        <title>Prokaryotic population dynamics and viral predation in marine succession experiment using metagenomics: the confinement effect.</title>
        <authorList>
            <person name="Haro-Moreno J.M."/>
            <person name="Rodriguez-Valera F."/>
            <person name="Lopez-Perez M."/>
        </authorList>
    </citation>
    <scope>NUCLEOTIDE SEQUENCE [LARGE SCALE GENOMIC DNA]</scope>
    <source>
        <strain evidence="12">MED-G157</strain>
    </source>
</reference>
<dbReference type="InterPro" id="IPR050597">
    <property type="entry name" value="Cytochrome_c_Oxidase_Subunit"/>
</dbReference>
<keyword evidence="3 8" id="KW-0349">Heme</keyword>
<feature type="chain" id="PRO_5022154570" evidence="10">
    <location>
        <begin position="22"/>
        <end position="202"/>
    </location>
</feature>
<dbReference type="Pfam" id="PF00034">
    <property type="entry name" value="Cytochrom_C"/>
    <property type="match status" value="2"/>
</dbReference>
<comment type="subcellular location">
    <subcellularLocation>
        <location evidence="1">Periplasm</location>
    </subcellularLocation>
</comment>
<accession>A0A520S5K0</accession>
<feature type="binding site" description="covalent" evidence="8">
    <location>
        <position position="134"/>
    </location>
    <ligand>
        <name>heme c</name>
        <dbReference type="ChEBI" id="CHEBI:61717"/>
        <label>2</label>
    </ligand>
</feature>
<feature type="binding site" description="axial binding residue" evidence="9">
    <location>
        <position position="179"/>
    </location>
    <ligand>
        <name>heme c</name>
        <dbReference type="ChEBI" id="CHEBI:61717"/>
        <label>2</label>
    </ligand>
    <ligandPart>
        <name>Fe</name>
        <dbReference type="ChEBI" id="CHEBI:18248"/>
    </ligandPart>
</feature>
<name>A0A520S5K0_9GAMM</name>
<feature type="binding site" description="axial binding residue" evidence="9">
    <location>
        <position position="78"/>
    </location>
    <ligand>
        <name>heme c</name>
        <dbReference type="ChEBI" id="CHEBI:61717"/>
        <label>1</label>
    </ligand>
    <ligandPart>
        <name>Fe</name>
        <dbReference type="ChEBI" id="CHEBI:18248"/>
    </ligandPart>
</feature>
<keyword evidence="6" id="KW-0249">Electron transport</keyword>
<evidence type="ECO:0000256" key="7">
    <source>
        <dbReference type="ARBA" id="ARBA00023004"/>
    </source>
</evidence>
<dbReference type="GO" id="GO:0009055">
    <property type="term" value="F:electron transfer activity"/>
    <property type="evidence" value="ECO:0007669"/>
    <property type="project" value="InterPro"/>
</dbReference>
<dbReference type="Gene3D" id="1.10.760.10">
    <property type="entry name" value="Cytochrome c-like domain"/>
    <property type="match status" value="2"/>
</dbReference>
<evidence type="ECO:0000256" key="5">
    <source>
        <dbReference type="ARBA" id="ARBA00022764"/>
    </source>
</evidence>
<dbReference type="PANTHER" id="PTHR33751">
    <property type="entry name" value="CBB3-TYPE CYTOCHROME C OXIDASE SUBUNIT FIXP"/>
    <property type="match status" value="1"/>
</dbReference>
<dbReference type="PANTHER" id="PTHR33751:SF9">
    <property type="entry name" value="CYTOCHROME C4"/>
    <property type="match status" value="1"/>
</dbReference>
<feature type="domain" description="Cytochrome c" evidence="11">
    <location>
        <begin position="23"/>
        <end position="101"/>
    </location>
</feature>
<keyword evidence="5" id="KW-0574">Periplasm</keyword>
<dbReference type="GO" id="GO:0042597">
    <property type="term" value="C:periplasmic space"/>
    <property type="evidence" value="ECO:0007669"/>
    <property type="project" value="UniProtKB-SubCell"/>
</dbReference>
<keyword evidence="7 9" id="KW-0408">Iron</keyword>
<dbReference type="GO" id="GO:0020037">
    <property type="term" value="F:heme binding"/>
    <property type="evidence" value="ECO:0007669"/>
    <property type="project" value="InterPro"/>
</dbReference>
<dbReference type="GO" id="GO:0005506">
    <property type="term" value="F:iron ion binding"/>
    <property type="evidence" value="ECO:0007669"/>
    <property type="project" value="InterPro"/>
</dbReference>
<feature type="binding site" description="covalent" evidence="8">
    <location>
        <position position="35"/>
    </location>
    <ligand>
        <name>heme c</name>
        <dbReference type="ChEBI" id="CHEBI:61717"/>
        <label>1</label>
    </ligand>
</feature>
<evidence type="ECO:0000256" key="2">
    <source>
        <dbReference type="ARBA" id="ARBA00022448"/>
    </source>
</evidence>
<keyword evidence="10" id="KW-0732">Signal</keyword>
<feature type="binding site" description="covalent" evidence="8">
    <location>
        <position position="38"/>
    </location>
    <ligand>
        <name>heme c</name>
        <dbReference type="ChEBI" id="CHEBI:61717"/>
        <label>1</label>
    </ligand>
</feature>
<feature type="signal peptide" evidence="10">
    <location>
        <begin position="1"/>
        <end position="21"/>
    </location>
</feature>